<comment type="caution">
    <text evidence="1">The sequence shown here is derived from an EMBL/GenBank/DDBJ whole genome shotgun (WGS) entry which is preliminary data.</text>
</comment>
<reference evidence="1" key="1">
    <citation type="journal article" date="2021" name="Sci. Rep.">
        <title>Diploid genomic architecture of Nitzschia inconspicua, an elite biomass production diatom.</title>
        <authorList>
            <person name="Oliver A."/>
            <person name="Podell S."/>
            <person name="Pinowska A."/>
            <person name="Traller J.C."/>
            <person name="Smith S.R."/>
            <person name="McClure R."/>
            <person name="Beliaev A."/>
            <person name="Bohutskyi P."/>
            <person name="Hill E.A."/>
            <person name="Rabines A."/>
            <person name="Zheng H."/>
            <person name="Allen L.Z."/>
            <person name="Kuo A."/>
            <person name="Grigoriev I.V."/>
            <person name="Allen A.E."/>
            <person name="Hazlebeck D."/>
            <person name="Allen E.E."/>
        </authorList>
    </citation>
    <scope>NUCLEOTIDE SEQUENCE</scope>
    <source>
        <strain evidence="1">Hildebrandi</strain>
    </source>
</reference>
<reference evidence="1" key="2">
    <citation type="submission" date="2021-04" db="EMBL/GenBank/DDBJ databases">
        <authorList>
            <person name="Podell S."/>
        </authorList>
    </citation>
    <scope>NUCLEOTIDE SEQUENCE</scope>
    <source>
        <strain evidence="1">Hildebrandi</strain>
    </source>
</reference>
<name>A0A9K3K882_9STRA</name>
<protein>
    <submittedName>
        <fullName evidence="1">Uncharacterized protein</fullName>
    </submittedName>
</protein>
<dbReference type="EMBL" id="JAGRRH010000059">
    <property type="protein sequence ID" value="KAG7338356.1"/>
    <property type="molecule type" value="Genomic_DNA"/>
</dbReference>
<keyword evidence="2" id="KW-1185">Reference proteome</keyword>
<gene>
    <name evidence="1" type="ORF">IV203_004754</name>
</gene>
<organism evidence="1 2">
    <name type="scientific">Nitzschia inconspicua</name>
    <dbReference type="NCBI Taxonomy" id="303405"/>
    <lineage>
        <taxon>Eukaryota</taxon>
        <taxon>Sar</taxon>
        <taxon>Stramenopiles</taxon>
        <taxon>Ochrophyta</taxon>
        <taxon>Bacillariophyta</taxon>
        <taxon>Bacillariophyceae</taxon>
        <taxon>Bacillariophycidae</taxon>
        <taxon>Bacillariales</taxon>
        <taxon>Bacillariaceae</taxon>
        <taxon>Nitzschia</taxon>
    </lineage>
</organism>
<accession>A0A9K3K882</accession>
<proteinExistence type="predicted"/>
<dbReference type="Proteomes" id="UP000693970">
    <property type="component" value="Unassembled WGS sequence"/>
</dbReference>
<dbReference type="AlphaFoldDB" id="A0A9K3K882"/>
<sequence length="175" mass="19608">MDCDNTTSQVGILGQLKSNSIHTIQQFLLLVGNLRILSTRYWYEARSLATSSPMAGMTWNDYSFDASVVQQGHASSAFRLGFDMRKIPHEDEDQCALDAICGEDSNGLCDRVSADTGLSIDCWETSTPKYAIVISSHLGAPYRRYLERRYLERTAIAEDVYGGITTLPQLNWTRL</sequence>
<evidence type="ECO:0000313" key="2">
    <source>
        <dbReference type="Proteomes" id="UP000693970"/>
    </source>
</evidence>
<evidence type="ECO:0000313" key="1">
    <source>
        <dbReference type="EMBL" id="KAG7338356.1"/>
    </source>
</evidence>